<keyword evidence="5" id="KW-0175">Coiled coil</keyword>
<dbReference type="SUPFAM" id="SSF48464">
    <property type="entry name" value="ENTH/VHS domain"/>
    <property type="match status" value="1"/>
</dbReference>
<dbReference type="GO" id="GO:0006897">
    <property type="term" value="P:endocytosis"/>
    <property type="evidence" value="ECO:0007669"/>
    <property type="project" value="InterPro"/>
</dbReference>
<feature type="coiled-coil region" evidence="5">
    <location>
        <begin position="704"/>
        <end position="740"/>
    </location>
</feature>
<keyword evidence="4" id="KW-0009">Actin-binding</keyword>
<organism evidence="9">
    <name type="scientific">Aceria tosichella</name>
    <name type="common">wheat curl mite</name>
    <dbReference type="NCBI Taxonomy" id="561515"/>
    <lineage>
        <taxon>Eukaryota</taxon>
        <taxon>Metazoa</taxon>
        <taxon>Ecdysozoa</taxon>
        <taxon>Arthropoda</taxon>
        <taxon>Chelicerata</taxon>
        <taxon>Arachnida</taxon>
        <taxon>Acari</taxon>
        <taxon>Acariformes</taxon>
        <taxon>Trombidiformes</taxon>
        <taxon>Prostigmata</taxon>
        <taxon>Eupodina</taxon>
        <taxon>Eriophyoidea</taxon>
        <taxon>Eriophyidae</taxon>
        <taxon>Eriophyinae</taxon>
        <taxon>Aceriini</taxon>
        <taxon>Aceria</taxon>
    </lineage>
</organism>
<evidence type="ECO:0000256" key="2">
    <source>
        <dbReference type="ARBA" id="ARBA00010135"/>
    </source>
</evidence>
<feature type="domain" description="I/LWEQ" evidence="8">
    <location>
        <begin position="503"/>
        <end position="745"/>
    </location>
</feature>
<gene>
    <name evidence="9" type="primary">HIP1</name>
    <name evidence="9" type="ORF">g.17313</name>
</gene>
<dbReference type="Pfam" id="PF07651">
    <property type="entry name" value="ANTH"/>
    <property type="match status" value="1"/>
</dbReference>
<dbReference type="GO" id="GO:0032051">
    <property type="term" value="F:clathrin light chain binding"/>
    <property type="evidence" value="ECO:0007669"/>
    <property type="project" value="TreeGrafter"/>
</dbReference>
<evidence type="ECO:0000256" key="5">
    <source>
        <dbReference type="SAM" id="Coils"/>
    </source>
</evidence>
<name>A0A6G1SB76_9ACAR</name>
<dbReference type="GO" id="GO:0035615">
    <property type="term" value="F:clathrin adaptor activity"/>
    <property type="evidence" value="ECO:0007669"/>
    <property type="project" value="TreeGrafter"/>
</dbReference>
<dbReference type="InterPro" id="IPR035964">
    <property type="entry name" value="I/LWEQ_dom_sf"/>
</dbReference>
<sequence length="763" mass="86272">MNSQRKMVYMQKIFNPRSSNGLSTLNKENFNRIMLESTNKAISAIEGPVKEKHVRRLLIGSYQSESGAFFWVHLPVVKLKENQIVCWKFCHVLHKMLRDGHKQVLISSHERRQVLLDCGNMWRHVESGYGQLIYKYCTLLYNRINFLVRNPGFPNDLKLTDAQLDEVGDNDPNVFFDLSCEIFDALDDILGLQEAVLTKMNSKGMNSMSNSGRCHLAPLVACIQDSSLLYDYSVKILFKLHGSLPPSTLEGHRSRFLCQHKAVKDFYINCSGLQYFRTLIQIPHLADRAPNFLIASDLKQHVAPQVIMISNAERESPDELLVNFDDDGNESSSTRDQSECNLASESQAQEHLNSMQSLQESSTSLSPDPFQPEPVHVISTADTTDSIIKNQERNDERIHELELIIEQLKSDLELEKSEHQATKAKLQSDLDAAQEEIKKIRRELSNLTHQKISSKNAYDKLMEECERAKHDNEISQVAMKKMVKELSELRSQHSVDQDLARNAQVQADTREADLLATEMNEIDQIIKLATRKIEELSENSRKVETGIKLQVNEKISEVCTNLMKAVKNLIAQSRLLQREIVNLGPGQAGKEEKHKLKSDWIDGLVSAANRVAISARSLVDAADRVMSGQGKLTELSAAANEIAAANTQLVVASRVKANRDSEKLKLLEGAAKQVNQCVSNVVDASRVCAELIDRQTDDIDISSLSLHQTKKLELETQVKLLELEQELNKERLRLGLLRRKHYEEEEAQMGETSTTQNKNESKA</sequence>
<evidence type="ECO:0000256" key="4">
    <source>
        <dbReference type="ARBA" id="ARBA00023203"/>
    </source>
</evidence>
<dbReference type="GO" id="GO:0048268">
    <property type="term" value="P:clathrin coat assembly"/>
    <property type="evidence" value="ECO:0007669"/>
    <property type="project" value="TreeGrafter"/>
</dbReference>
<dbReference type="InterPro" id="IPR013809">
    <property type="entry name" value="ENTH"/>
</dbReference>
<feature type="coiled-coil region" evidence="5">
    <location>
        <begin position="398"/>
        <end position="450"/>
    </location>
</feature>
<reference evidence="9" key="1">
    <citation type="submission" date="2018-10" db="EMBL/GenBank/DDBJ databases">
        <title>Transcriptome assembly of Aceria tosichella (Wheat curl mite) Type 2.</title>
        <authorList>
            <person name="Scully E.D."/>
            <person name="Geib S.M."/>
            <person name="Palmer N.A."/>
            <person name="Gupta A.K."/>
            <person name="Sarath G."/>
            <person name="Tatineni S."/>
        </authorList>
    </citation>
    <scope>NUCLEOTIDE SEQUENCE</scope>
    <source>
        <strain evidence="9">LincolnNE</strain>
    </source>
</reference>
<dbReference type="InterPro" id="IPR002558">
    <property type="entry name" value="ILWEQ_dom"/>
</dbReference>
<feature type="domain" description="ENTH" evidence="7">
    <location>
        <begin position="26"/>
        <end position="154"/>
    </location>
</feature>
<evidence type="ECO:0000259" key="8">
    <source>
        <dbReference type="PROSITE" id="PS50945"/>
    </source>
</evidence>
<feature type="region of interest" description="Disordered" evidence="6">
    <location>
        <begin position="743"/>
        <end position="763"/>
    </location>
</feature>
<feature type="compositionally biased region" description="Polar residues" evidence="6">
    <location>
        <begin position="750"/>
        <end position="763"/>
    </location>
</feature>
<dbReference type="GO" id="GO:0051015">
    <property type="term" value="F:actin filament binding"/>
    <property type="evidence" value="ECO:0007669"/>
    <property type="project" value="TreeGrafter"/>
</dbReference>
<dbReference type="FunFam" id="1.25.40.90:FF:000012">
    <property type="entry name" value="Huntingtin interacting protein 1-related"/>
    <property type="match status" value="1"/>
</dbReference>
<feature type="compositionally biased region" description="Polar residues" evidence="6">
    <location>
        <begin position="330"/>
        <end position="366"/>
    </location>
</feature>
<dbReference type="GO" id="GO:0080025">
    <property type="term" value="F:phosphatidylinositol-3,5-bisphosphate binding"/>
    <property type="evidence" value="ECO:0007669"/>
    <property type="project" value="TreeGrafter"/>
</dbReference>
<dbReference type="PANTHER" id="PTHR10407:SF15">
    <property type="entry name" value="HUNTINGTIN INTERACTING PROTEIN 1"/>
    <property type="match status" value="1"/>
</dbReference>
<evidence type="ECO:0000259" key="7">
    <source>
        <dbReference type="PROSITE" id="PS50942"/>
    </source>
</evidence>
<evidence type="ECO:0000313" key="9">
    <source>
        <dbReference type="EMBL" id="MDE47202.1"/>
    </source>
</evidence>
<protein>
    <submittedName>
        <fullName evidence="9">Huntingtin-interacting protein 1</fullName>
    </submittedName>
</protein>
<dbReference type="SUPFAM" id="SSF109885">
    <property type="entry name" value="I/LWEQ domain"/>
    <property type="match status" value="1"/>
</dbReference>
<feature type="region of interest" description="Disordered" evidence="6">
    <location>
        <begin position="321"/>
        <end position="386"/>
    </location>
</feature>
<dbReference type="Pfam" id="PF01608">
    <property type="entry name" value="I_LWEQ"/>
    <property type="match status" value="1"/>
</dbReference>
<evidence type="ECO:0000256" key="6">
    <source>
        <dbReference type="SAM" id="MobiDB-lite"/>
    </source>
</evidence>
<keyword evidence="3" id="KW-0963">Cytoplasm</keyword>
<dbReference type="Gene3D" id="1.20.1410.10">
    <property type="entry name" value="I/LWEQ domain"/>
    <property type="match status" value="1"/>
</dbReference>
<evidence type="ECO:0000256" key="1">
    <source>
        <dbReference type="ARBA" id="ARBA00004496"/>
    </source>
</evidence>
<dbReference type="PROSITE" id="PS50945">
    <property type="entry name" value="I_LWEQ"/>
    <property type="match status" value="1"/>
</dbReference>
<dbReference type="SMART" id="SM00273">
    <property type="entry name" value="ENTH"/>
    <property type="match status" value="1"/>
</dbReference>
<dbReference type="PANTHER" id="PTHR10407">
    <property type="entry name" value="HUNTINGTIN INTERACTING PROTEIN 1"/>
    <property type="match status" value="1"/>
</dbReference>
<dbReference type="AlphaFoldDB" id="A0A6G1SB76"/>
<dbReference type="SMART" id="SM00307">
    <property type="entry name" value="ILWEQ"/>
    <property type="match status" value="1"/>
</dbReference>
<dbReference type="Gene3D" id="1.25.40.90">
    <property type="match status" value="1"/>
</dbReference>
<dbReference type="EMBL" id="GGYP01002431">
    <property type="protein sequence ID" value="MDE47202.1"/>
    <property type="molecule type" value="Transcribed_RNA"/>
</dbReference>
<evidence type="ECO:0000256" key="3">
    <source>
        <dbReference type="ARBA" id="ARBA00022490"/>
    </source>
</evidence>
<dbReference type="GO" id="GO:0007015">
    <property type="term" value="P:actin filament organization"/>
    <property type="evidence" value="ECO:0007669"/>
    <property type="project" value="TreeGrafter"/>
</dbReference>
<dbReference type="PROSITE" id="PS50942">
    <property type="entry name" value="ENTH"/>
    <property type="match status" value="1"/>
</dbReference>
<comment type="similarity">
    <text evidence="2">Belongs to the SLA2 family.</text>
</comment>
<proteinExistence type="inferred from homology"/>
<dbReference type="InterPro" id="IPR008942">
    <property type="entry name" value="ENTH_VHS"/>
</dbReference>
<dbReference type="GO" id="GO:0030864">
    <property type="term" value="C:cortical actin cytoskeleton"/>
    <property type="evidence" value="ECO:0007669"/>
    <property type="project" value="TreeGrafter"/>
</dbReference>
<dbReference type="GO" id="GO:0030136">
    <property type="term" value="C:clathrin-coated vesicle"/>
    <property type="evidence" value="ECO:0007669"/>
    <property type="project" value="TreeGrafter"/>
</dbReference>
<dbReference type="InterPro" id="IPR011417">
    <property type="entry name" value="ANTH_dom"/>
</dbReference>
<accession>A0A6G1SB76</accession>
<dbReference type="GO" id="GO:0043325">
    <property type="term" value="F:phosphatidylinositol-3,4-bisphosphate binding"/>
    <property type="evidence" value="ECO:0007669"/>
    <property type="project" value="TreeGrafter"/>
</dbReference>
<dbReference type="InterPro" id="IPR030224">
    <property type="entry name" value="Sla2_fam"/>
</dbReference>
<comment type="subcellular location">
    <subcellularLocation>
        <location evidence="1">Cytoplasm</location>
    </subcellularLocation>
</comment>